<comment type="caution">
    <text evidence="1">The sequence shown here is derived from an EMBL/GenBank/DDBJ whole genome shotgun (WGS) entry which is preliminary data.</text>
</comment>
<reference evidence="1 2" key="1">
    <citation type="submission" date="2023-01" db="EMBL/GenBank/DDBJ databases">
        <title>Analysis of 21 Apiospora genomes using comparative genomics revels a genus with tremendous synthesis potential of carbohydrate active enzymes and secondary metabolites.</title>
        <authorList>
            <person name="Sorensen T."/>
        </authorList>
    </citation>
    <scope>NUCLEOTIDE SEQUENCE [LARGE SCALE GENOMIC DNA]</scope>
    <source>
        <strain evidence="1 2">CBS 33761</strain>
    </source>
</reference>
<sequence>MDLSSELYEQAKGFCEGLEEEKMSFLLVTCARKNPDAPADHERLPGAGRLVPGSAAVEESENLRLVDLGSQLETEIGGLEKLYGMQNSMLRVLLSRLVSRVTRI</sequence>
<name>A0ABR1SZS3_9PEZI</name>
<protein>
    <submittedName>
        <fullName evidence="1">Uncharacterized protein</fullName>
    </submittedName>
</protein>
<evidence type="ECO:0000313" key="1">
    <source>
        <dbReference type="EMBL" id="KAK8039837.1"/>
    </source>
</evidence>
<gene>
    <name evidence="1" type="ORF">PG993_008248</name>
</gene>
<dbReference type="Proteomes" id="UP001444661">
    <property type="component" value="Unassembled WGS sequence"/>
</dbReference>
<proteinExistence type="predicted"/>
<evidence type="ECO:0000313" key="2">
    <source>
        <dbReference type="Proteomes" id="UP001444661"/>
    </source>
</evidence>
<organism evidence="1 2">
    <name type="scientific">Apiospora rasikravindrae</name>
    <dbReference type="NCBI Taxonomy" id="990691"/>
    <lineage>
        <taxon>Eukaryota</taxon>
        <taxon>Fungi</taxon>
        <taxon>Dikarya</taxon>
        <taxon>Ascomycota</taxon>
        <taxon>Pezizomycotina</taxon>
        <taxon>Sordariomycetes</taxon>
        <taxon>Xylariomycetidae</taxon>
        <taxon>Amphisphaeriales</taxon>
        <taxon>Apiosporaceae</taxon>
        <taxon>Apiospora</taxon>
    </lineage>
</organism>
<dbReference type="EMBL" id="JAQQWK010000006">
    <property type="protein sequence ID" value="KAK8039837.1"/>
    <property type="molecule type" value="Genomic_DNA"/>
</dbReference>
<keyword evidence="2" id="KW-1185">Reference proteome</keyword>
<accession>A0ABR1SZS3</accession>